<reference evidence="2" key="1">
    <citation type="journal article" date="2021" name="Antonie Van Leeuwenhoek">
        <title>Draft genome and description of Waterburya agarophytonicola gen. nov. sp. nov. (Pleurocapsales, Cyanobacteria): a seaweed symbiont.</title>
        <authorList>
            <person name="Bonthond G."/>
            <person name="Shalygin S."/>
            <person name="Bayer T."/>
            <person name="Weinberger F."/>
        </authorList>
    </citation>
    <scope>NUCLEOTIDE SEQUENCE</scope>
    <source>
        <strain evidence="2">KI4</strain>
    </source>
</reference>
<feature type="chain" id="PRO_5037172513" description="Outer membrane lipoprotein-sorting protein" evidence="1">
    <location>
        <begin position="19"/>
        <end position="277"/>
    </location>
</feature>
<feature type="signal peptide" evidence="1">
    <location>
        <begin position="1"/>
        <end position="18"/>
    </location>
</feature>
<accession>A0A964FHD1</accession>
<dbReference type="RefSeq" id="WP_229640452.1">
    <property type="nucleotide sequence ID" value="NZ_JADWDC010000021.1"/>
</dbReference>
<protein>
    <recommendedName>
        <fullName evidence="4">Outer membrane lipoprotein-sorting protein</fullName>
    </recommendedName>
</protein>
<sequence length="277" mass="30701">MKSLLLLGFTVFSLGNLAQIKAIAQSTLDTPAPQTEASPLVQSAKAFISLESYELESVMETTGDIPGTAFTSNAKIKTIVAAPNKFNSQITFVSPNGLEGKTYRVVSNGSQVWIYNWATNQYSVSDIKQFLQTREGFLIGTLSYFYINTRSNIGGWRIMGNFLAKLPEAQLLKYFQKFTNLDLQNLTIRDEKLNGKTYKAYDIDAKNQGFQATAYIDTQKGNLERVHLSGAKNGLQLTSKEQVINQTIPESIPPQTFVFSAADDAEQVEQQIPIAPF</sequence>
<keyword evidence="3" id="KW-1185">Reference proteome</keyword>
<dbReference type="SUPFAM" id="SSF89392">
    <property type="entry name" value="Prokaryotic lipoproteins and lipoprotein localization factors"/>
    <property type="match status" value="1"/>
</dbReference>
<dbReference type="InterPro" id="IPR029046">
    <property type="entry name" value="LolA/LolB/LppX"/>
</dbReference>
<dbReference type="Proteomes" id="UP000729733">
    <property type="component" value="Unassembled WGS sequence"/>
</dbReference>
<evidence type="ECO:0000313" key="2">
    <source>
        <dbReference type="EMBL" id="MCC0177388.1"/>
    </source>
</evidence>
<dbReference type="AlphaFoldDB" id="A0A964FHD1"/>
<name>A0A964FHD1_9CYAN</name>
<evidence type="ECO:0008006" key="4">
    <source>
        <dbReference type="Google" id="ProtNLM"/>
    </source>
</evidence>
<gene>
    <name evidence="2" type="ORF">I4641_10410</name>
</gene>
<keyword evidence="1" id="KW-0732">Signal</keyword>
<dbReference type="EMBL" id="JADWDC010000021">
    <property type="protein sequence ID" value="MCC0177388.1"/>
    <property type="molecule type" value="Genomic_DNA"/>
</dbReference>
<proteinExistence type="predicted"/>
<evidence type="ECO:0000256" key="1">
    <source>
        <dbReference type="SAM" id="SignalP"/>
    </source>
</evidence>
<organism evidence="2 3">
    <name type="scientific">Waterburya agarophytonicola KI4</name>
    <dbReference type="NCBI Taxonomy" id="2874699"/>
    <lineage>
        <taxon>Bacteria</taxon>
        <taxon>Bacillati</taxon>
        <taxon>Cyanobacteriota</taxon>
        <taxon>Cyanophyceae</taxon>
        <taxon>Pleurocapsales</taxon>
        <taxon>Hyellaceae</taxon>
        <taxon>Waterburya</taxon>
        <taxon>Waterburya agarophytonicola</taxon>
    </lineage>
</organism>
<comment type="caution">
    <text evidence="2">The sequence shown here is derived from an EMBL/GenBank/DDBJ whole genome shotgun (WGS) entry which is preliminary data.</text>
</comment>
<evidence type="ECO:0000313" key="3">
    <source>
        <dbReference type="Proteomes" id="UP000729733"/>
    </source>
</evidence>
<dbReference type="Gene3D" id="2.50.20.10">
    <property type="entry name" value="Lipoprotein localisation LolA/LolB/LppX"/>
    <property type="match status" value="1"/>
</dbReference>